<comment type="caution">
    <text evidence="1">The sequence shown here is derived from an EMBL/GenBank/DDBJ whole genome shotgun (WGS) entry which is preliminary data.</text>
</comment>
<protein>
    <submittedName>
        <fullName evidence="1">ARM repeat superfamily protein</fullName>
    </submittedName>
</protein>
<dbReference type="AlphaFoldDB" id="A0A5A7R2Y3"/>
<reference evidence="2" key="1">
    <citation type="journal article" date="2019" name="Curr. Biol.">
        <title>Genome Sequence of Striga asiatica Provides Insight into the Evolution of Plant Parasitism.</title>
        <authorList>
            <person name="Yoshida S."/>
            <person name="Kim S."/>
            <person name="Wafula E.K."/>
            <person name="Tanskanen J."/>
            <person name="Kim Y.M."/>
            <person name="Honaas L."/>
            <person name="Yang Z."/>
            <person name="Spallek T."/>
            <person name="Conn C.E."/>
            <person name="Ichihashi Y."/>
            <person name="Cheong K."/>
            <person name="Cui S."/>
            <person name="Der J.P."/>
            <person name="Gundlach H."/>
            <person name="Jiao Y."/>
            <person name="Hori C."/>
            <person name="Ishida J.K."/>
            <person name="Kasahara H."/>
            <person name="Kiba T."/>
            <person name="Kim M.S."/>
            <person name="Koo N."/>
            <person name="Laohavisit A."/>
            <person name="Lee Y.H."/>
            <person name="Lumba S."/>
            <person name="McCourt P."/>
            <person name="Mortimer J.C."/>
            <person name="Mutuku J.M."/>
            <person name="Nomura T."/>
            <person name="Sasaki-Sekimoto Y."/>
            <person name="Seto Y."/>
            <person name="Wang Y."/>
            <person name="Wakatake T."/>
            <person name="Sakakibara H."/>
            <person name="Demura T."/>
            <person name="Yamaguchi S."/>
            <person name="Yoneyama K."/>
            <person name="Manabe R.I."/>
            <person name="Nelson D.C."/>
            <person name="Schulman A.H."/>
            <person name="Timko M.P."/>
            <person name="dePamphilis C.W."/>
            <person name="Choi D."/>
            <person name="Shirasu K."/>
        </authorList>
    </citation>
    <scope>NUCLEOTIDE SEQUENCE [LARGE SCALE GENOMIC DNA]</scope>
    <source>
        <strain evidence="2">cv. UVA1</strain>
    </source>
</reference>
<evidence type="ECO:0000313" key="2">
    <source>
        <dbReference type="Proteomes" id="UP000325081"/>
    </source>
</evidence>
<dbReference type="Proteomes" id="UP000325081">
    <property type="component" value="Unassembled WGS sequence"/>
</dbReference>
<sequence length="149" mass="17052">MSNLEWRDRMEKMKLECWIKEVKEEIKELKRIGKRRWLKDKEYDKPAITIIPTAGYSAPPATQHLLRQPLPPTASYSPLAKSSSDSTISLIPDAVTTSVLHLWPVGSSVFPISDVYRRVSLVSVHQPRFTATPSDLLHFFKLLHIIFAI</sequence>
<evidence type="ECO:0000313" key="1">
    <source>
        <dbReference type="EMBL" id="GER50764.1"/>
    </source>
</evidence>
<dbReference type="EMBL" id="BKCP01009403">
    <property type="protein sequence ID" value="GER50764.1"/>
    <property type="molecule type" value="Genomic_DNA"/>
</dbReference>
<proteinExistence type="predicted"/>
<accession>A0A5A7R2Y3</accession>
<keyword evidence="2" id="KW-1185">Reference proteome</keyword>
<gene>
    <name evidence="1" type="ORF">STAS_28086</name>
</gene>
<organism evidence="1 2">
    <name type="scientific">Striga asiatica</name>
    <name type="common">Asiatic witchweed</name>
    <name type="synonym">Buchnera asiatica</name>
    <dbReference type="NCBI Taxonomy" id="4170"/>
    <lineage>
        <taxon>Eukaryota</taxon>
        <taxon>Viridiplantae</taxon>
        <taxon>Streptophyta</taxon>
        <taxon>Embryophyta</taxon>
        <taxon>Tracheophyta</taxon>
        <taxon>Spermatophyta</taxon>
        <taxon>Magnoliopsida</taxon>
        <taxon>eudicotyledons</taxon>
        <taxon>Gunneridae</taxon>
        <taxon>Pentapetalae</taxon>
        <taxon>asterids</taxon>
        <taxon>lamiids</taxon>
        <taxon>Lamiales</taxon>
        <taxon>Orobanchaceae</taxon>
        <taxon>Buchnereae</taxon>
        <taxon>Striga</taxon>
    </lineage>
</organism>
<name>A0A5A7R2Y3_STRAF</name>